<dbReference type="AlphaFoldDB" id="A0A6P1MBY3"/>
<dbReference type="InterPro" id="IPR049622">
    <property type="entry name" value="Dihydroorotate_DH_I"/>
</dbReference>
<dbReference type="Pfam" id="PF01180">
    <property type="entry name" value="DHO_dh"/>
    <property type="match status" value="1"/>
</dbReference>
<comment type="cofactor">
    <cofactor evidence="9">
        <name>FMN</name>
        <dbReference type="ChEBI" id="CHEBI:58210"/>
    </cofactor>
    <text evidence="9">Binds 1 FMN per subunit.</text>
</comment>
<feature type="binding site" evidence="9">
    <location>
        <begin position="245"/>
        <end position="246"/>
    </location>
    <ligand>
        <name>FMN</name>
        <dbReference type="ChEBI" id="CHEBI:58210"/>
    </ligand>
</feature>
<dbReference type="FunFam" id="3.20.20.70:FF:000027">
    <property type="entry name" value="Dihydropyrimidine dehydrogenase [NADP(+)]"/>
    <property type="match status" value="1"/>
</dbReference>
<comment type="function">
    <text evidence="9">Catalyzes the conversion of dihydroorotate to orotate.</text>
</comment>
<feature type="binding site" evidence="9">
    <location>
        <position position="23"/>
    </location>
    <ligand>
        <name>FMN</name>
        <dbReference type="ChEBI" id="CHEBI:58210"/>
    </ligand>
</feature>
<evidence type="ECO:0000256" key="7">
    <source>
        <dbReference type="ARBA" id="ARBA00022975"/>
    </source>
</evidence>
<feature type="binding site" evidence="9">
    <location>
        <begin position="71"/>
        <end position="75"/>
    </location>
    <ligand>
        <name>substrate</name>
    </ligand>
</feature>
<keyword evidence="4 9" id="KW-0963">Cytoplasm</keyword>
<proteinExistence type="inferred from homology"/>
<feature type="binding site" evidence="9">
    <location>
        <position position="47"/>
    </location>
    <ligand>
        <name>substrate</name>
    </ligand>
</feature>
<dbReference type="SUPFAM" id="SSF51395">
    <property type="entry name" value="FMN-linked oxidoreductases"/>
    <property type="match status" value="1"/>
</dbReference>
<dbReference type="GO" id="GO:0005737">
    <property type="term" value="C:cytoplasm"/>
    <property type="evidence" value="ECO:0007669"/>
    <property type="project" value="UniProtKB-SubCell"/>
</dbReference>
<feature type="binding site" evidence="9">
    <location>
        <begin position="47"/>
        <end position="48"/>
    </location>
    <ligand>
        <name>FMN</name>
        <dbReference type="ChEBI" id="CHEBI:58210"/>
    </ligand>
</feature>
<comment type="similarity">
    <text evidence="3 9">Belongs to the dihydroorotate dehydrogenase family. Type 1 subfamily.</text>
</comment>
<dbReference type="NCBIfam" id="TIGR01037">
    <property type="entry name" value="pyrD_sub1_fam"/>
    <property type="match status" value="1"/>
</dbReference>
<evidence type="ECO:0000256" key="9">
    <source>
        <dbReference type="HAMAP-Rule" id="MF_00224"/>
    </source>
</evidence>
<name>A0A6P1MBY3_9BACT</name>
<accession>A0A6P1MBY3</accession>
<organism evidence="11 12">
    <name type="scientific">Tichowtungia aerotolerans</name>
    <dbReference type="NCBI Taxonomy" id="2697043"/>
    <lineage>
        <taxon>Bacteria</taxon>
        <taxon>Pseudomonadati</taxon>
        <taxon>Kiritimatiellota</taxon>
        <taxon>Tichowtungiia</taxon>
        <taxon>Tichowtungiales</taxon>
        <taxon>Tichowtungiaceae</taxon>
        <taxon>Tichowtungia</taxon>
    </lineage>
</organism>
<dbReference type="Gene3D" id="3.20.20.70">
    <property type="entry name" value="Aldolase class I"/>
    <property type="match status" value="1"/>
</dbReference>
<dbReference type="PROSITE" id="PS00912">
    <property type="entry name" value="DHODEHASE_2"/>
    <property type="match status" value="1"/>
</dbReference>
<evidence type="ECO:0000259" key="10">
    <source>
        <dbReference type="Pfam" id="PF01180"/>
    </source>
</evidence>
<comment type="caution">
    <text evidence="9">Lacks conserved residue(s) required for the propagation of feature annotation.</text>
</comment>
<dbReference type="PIRSF" id="PIRSF000164">
    <property type="entry name" value="DHO_oxidase"/>
    <property type="match status" value="1"/>
</dbReference>
<dbReference type="InterPro" id="IPR024920">
    <property type="entry name" value="Dihydroorotate_DH_1"/>
</dbReference>
<dbReference type="EMBL" id="CP047593">
    <property type="protein sequence ID" value="QHI69598.1"/>
    <property type="molecule type" value="Genomic_DNA"/>
</dbReference>
<dbReference type="InterPro" id="IPR013785">
    <property type="entry name" value="Aldolase_TIM"/>
</dbReference>
<dbReference type="GO" id="GO:0006207">
    <property type="term" value="P:'de novo' pyrimidine nucleobase biosynthetic process"/>
    <property type="evidence" value="ECO:0007669"/>
    <property type="project" value="InterPro"/>
</dbReference>
<evidence type="ECO:0000256" key="6">
    <source>
        <dbReference type="ARBA" id="ARBA00022643"/>
    </source>
</evidence>
<dbReference type="InterPro" id="IPR012135">
    <property type="entry name" value="Dihydroorotate_DH_1_2"/>
</dbReference>
<protein>
    <recommendedName>
        <fullName evidence="9">Dihydroorotate dehydrogenase</fullName>
        <shortName evidence="9">DHOD</shortName>
        <shortName evidence="9">DHODase</shortName>
        <shortName evidence="9">DHOdehase</shortName>
        <ecNumber evidence="9">1.3.-.-</ecNumber>
    </recommendedName>
</protein>
<feature type="binding site" evidence="9">
    <location>
        <position position="167"/>
    </location>
    <ligand>
        <name>FMN</name>
        <dbReference type="ChEBI" id="CHEBI:58210"/>
    </ligand>
</feature>
<comment type="catalytic activity">
    <reaction evidence="9">
        <text>(S)-dihydroorotate + A = orotate + AH2</text>
        <dbReference type="Rhea" id="RHEA:18073"/>
        <dbReference type="ChEBI" id="CHEBI:13193"/>
        <dbReference type="ChEBI" id="CHEBI:17499"/>
        <dbReference type="ChEBI" id="CHEBI:30839"/>
        <dbReference type="ChEBI" id="CHEBI:30864"/>
    </reaction>
</comment>
<dbReference type="UniPathway" id="UPA00070"/>
<keyword evidence="6 9" id="KW-0288">FMN</keyword>
<reference evidence="11 12" key="1">
    <citation type="submission" date="2020-01" db="EMBL/GenBank/DDBJ databases">
        <title>Ponticoccus aerotolerans gen. nov., sp. nov., an anaerobic bacterium and proposal of Ponticoccusceae fam. nov., Ponticoccusles ord. nov. and Ponticoccuse classis nov. in the phylum Kiritimatiellaeota.</title>
        <authorList>
            <person name="Zhou L.Y."/>
            <person name="Du Z.J."/>
        </authorList>
    </citation>
    <scope>NUCLEOTIDE SEQUENCE [LARGE SCALE GENOMIC DNA]</scope>
    <source>
        <strain evidence="11 12">S-5007</strain>
    </source>
</reference>
<dbReference type="EC" id="1.3.-.-" evidence="9"/>
<feature type="binding site" evidence="9">
    <location>
        <position position="101"/>
    </location>
    <ligand>
        <name>FMN</name>
        <dbReference type="ChEBI" id="CHEBI:58210"/>
    </ligand>
</feature>
<keyword evidence="12" id="KW-1185">Reference proteome</keyword>
<dbReference type="PANTHER" id="PTHR48109">
    <property type="entry name" value="DIHYDROOROTATE DEHYDROGENASE (QUINONE), MITOCHONDRIAL-RELATED"/>
    <property type="match status" value="1"/>
</dbReference>
<dbReference type="InterPro" id="IPR001295">
    <property type="entry name" value="Dihydroorotate_DH_CS"/>
</dbReference>
<dbReference type="GO" id="GO:0044205">
    <property type="term" value="P:'de novo' UMP biosynthetic process"/>
    <property type="evidence" value="ECO:0007669"/>
    <property type="project" value="UniProtKB-UniRule"/>
</dbReference>
<keyword evidence="8 9" id="KW-0560">Oxidoreductase</keyword>
<dbReference type="GO" id="GO:0004152">
    <property type="term" value="F:dihydroorotate dehydrogenase activity"/>
    <property type="evidence" value="ECO:0007669"/>
    <property type="project" value="UniProtKB-UniRule"/>
</dbReference>
<comment type="pathway">
    <text evidence="2 9">Pyrimidine metabolism; UMP biosynthesis via de novo pathway.</text>
</comment>
<dbReference type="Proteomes" id="UP000464954">
    <property type="component" value="Chromosome"/>
</dbReference>
<dbReference type="InterPro" id="IPR050074">
    <property type="entry name" value="DHO_dehydrogenase"/>
</dbReference>
<evidence type="ECO:0000256" key="4">
    <source>
        <dbReference type="ARBA" id="ARBA00022490"/>
    </source>
</evidence>
<evidence type="ECO:0000256" key="3">
    <source>
        <dbReference type="ARBA" id="ARBA00008008"/>
    </source>
</evidence>
<dbReference type="KEGG" id="taer:GT409_09055"/>
<feature type="binding site" evidence="9">
    <location>
        <position position="129"/>
    </location>
    <ligand>
        <name>FMN</name>
        <dbReference type="ChEBI" id="CHEBI:58210"/>
    </ligand>
</feature>
<feature type="binding site" evidence="9">
    <location>
        <begin position="267"/>
        <end position="268"/>
    </location>
    <ligand>
        <name>FMN</name>
        <dbReference type="ChEBI" id="CHEBI:58210"/>
    </ligand>
</feature>
<keyword evidence="5 9" id="KW-0285">Flavoprotein</keyword>
<dbReference type="RefSeq" id="WP_160628780.1">
    <property type="nucleotide sequence ID" value="NZ_CP047593.1"/>
</dbReference>
<feature type="domain" description="Dihydroorotate dehydrogenase catalytic" evidence="10">
    <location>
        <begin position="6"/>
        <end position="288"/>
    </location>
</feature>
<sequence>MSKPDLKIKIGSLEMKNPVTVASGTFGYGPEYADYVDLDRLGAVTVKGICSEPHIGNNTPRTFETASGMLNAIGLPGPGAKGFVEKYIPFFEKYDVPLIVNIWGRTLEEYGDVAEQIGAQERVGALEVNVSCPNVKEGGALYGTNVDLFCSVVKKVRAKTTKPIIIKLAPNVADIKAFAVAAEECGADGLAIMNSYPAMAIDIETRMPQLSNRTGGLSGPAIKPIAVKLVWEAAQVVDIPIIGMGGISSPEDAIEFIIAGATAVAVGTANFSDPSTAVRVTEGIESWMAQRNIASIAELRGTVQA</sequence>
<dbReference type="InterPro" id="IPR005720">
    <property type="entry name" value="Dihydroorotate_DH_cat"/>
</dbReference>
<gene>
    <name evidence="9" type="primary">pyrD</name>
    <name evidence="11" type="ORF">GT409_09055</name>
</gene>
<evidence type="ECO:0000313" key="11">
    <source>
        <dbReference type="EMBL" id="QHI69598.1"/>
    </source>
</evidence>
<keyword evidence="7 9" id="KW-0665">Pyrimidine biosynthesis</keyword>
<evidence type="ECO:0000256" key="1">
    <source>
        <dbReference type="ARBA" id="ARBA00004496"/>
    </source>
</evidence>
<evidence type="ECO:0000313" key="12">
    <source>
        <dbReference type="Proteomes" id="UP000464954"/>
    </source>
</evidence>
<comment type="subcellular location">
    <subcellularLocation>
        <location evidence="1 9">Cytoplasm</location>
    </subcellularLocation>
</comment>
<feature type="active site" description="Nucleophile" evidence="9">
    <location>
        <position position="132"/>
    </location>
</feature>
<evidence type="ECO:0000256" key="5">
    <source>
        <dbReference type="ARBA" id="ARBA00022630"/>
    </source>
</evidence>
<dbReference type="HAMAP" id="MF_00224">
    <property type="entry name" value="DHO_dh_type1"/>
    <property type="match status" value="1"/>
</dbReference>
<dbReference type="PANTHER" id="PTHR48109:SF1">
    <property type="entry name" value="DIHYDROOROTATE DEHYDROGENASE (FUMARATE)"/>
    <property type="match status" value="1"/>
</dbReference>
<feature type="binding site" evidence="9">
    <location>
        <position position="129"/>
    </location>
    <ligand>
        <name>substrate</name>
    </ligand>
</feature>
<feature type="binding site" evidence="9">
    <location>
        <begin position="194"/>
        <end position="195"/>
    </location>
    <ligand>
        <name>substrate</name>
    </ligand>
</feature>
<dbReference type="CDD" id="cd04740">
    <property type="entry name" value="DHOD_1B_like"/>
    <property type="match status" value="1"/>
</dbReference>
<dbReference type="InterPro" id="IPR033888">
    <property type="entry name" value="DHOD_1B"/>
</dbReference>
<evidence type="ECO:0000256" key="8">
    <source>
        <dbReference type="ARBA" id="ARBA00023002"/>
    </source>
</evidence>
<feature type="binding site" evidence="9">
    <location>
        <position position="219"/>
    </location>
    <ligand>
        <name>FMN</name>
        <dbReference type="ChEBI" id="CHEBI:58210"/>
    </ligand>
</feature>
<evidence type="ECO:0000256" key="2">
    <source>
        <dbReference type="ARBA" id="ARBA00004725"/>
    </source>
</evidence>
<dbReference type="NCBIfam" id="NF005574">
    <property type="entry name" value="PRK07259.1"/>
    <property type="match status" value="1"/>
</dbReference>